<sequence length="104" mass="12028">MITSRLAGENRVPGVLQGRKKETVKVFLQSIPKRLKQTIVSVCSDLYAGFLNAVREVLGQRMRIVVDRFHVARLYRKGLETLRKQEMRRLKKAWNPPTIRHCAA</sequence>
<dbReference type="Pfam" id="PF01610">
    <property type="entry name" value="DDE_Tnp_ISL3"/>
    <property type="match status" value="1"/>
</dbReference>
<dbReference type="InterPro" id="IPR002560">
    <property type="entry name" value="Transposase_DDE"/>
</dbReference>
<accession>A0A6S6UJ60</accession>
<dbReference type="AlphaFoldDB" id="A0A6S6UJ60"/>
<name>A0A6S6UJ60_9GAMM</name>
<gene>
    <name evidence="2" type="ORF">HELGO_WM56539</name>
</gene>
<evidence type="ECO:0000259" key="1">
    <source>
        <dbReference type="Pfam" id="PF01610"/>
    </source>
</evidence>
<reference evidence="2" key="1">
    <citation type="submission" date="2020-01" db="EMBL/GenBank/DDBJ databases">
        <authorList>
            <person name="Meier V. D."/>
            <person name="Meier V D."/>
        </authorList>
    </citation>
    <scope>NUCLEOTIDE SEQUENCE</scope>
    <source>
        <strain evidence="2">HLG_WM_MAG_09</strain>
    </source>
</reference>
<feature type="domain" description="Transposase IS204/IS1001/IS1096/IS1165 DDE" evidence="1">
    <location>
        <begin position="7"/>
        <end position="92"/>
    </location>
</feature>
<protein>
    <recommendedName>
        <fullName evidence="1">Transposase IS204/IS1001/IS1096/IS1165 DDE domain-containing protein</fullName>
    </recommendedName>
</protein>
<evidence type="ECO:0000313" key="2">
    <source>
        <dbReference type="EMBL" id="CAA6829627.1"/>
    </source>
</evidence>
<dbReference type="EMBL" id="CACVAT010000538">
    <property type="protein sequence ID" value="CAA6829627.1"/>
    <property type="molecule type" value="Genomic_DNA"/>
</dbReference>
<organism evidence="2">
    <name type="scientific">uncultured Thiotrichaceae bacterium</name>
    <dbReference type="NCBI Taxonomy" id="298394"/>
    <lineage>
        <taxon>Bacteria</taxon>
        <taxon>Pseudomonadati</taxon>
        <taxon>Pseudomonadota</taxon>
        <taxon>Gammaproteobacteria</taxon>
        <taxon>Thiotrichales</taxon>
        <taxon>Thiotrichaceae</taxon>
        <taxon>environmental samples</taxon>
    </lineage>
</organism>
<proteinExistence type="predicted"/>